<accession>A0A1W9NY53</accession>
<evidence type="ECO:0000313" key="1">
    <source>
        <dbReference type="EMBL" id="OQX51024.1"/>
    </source>
</evidence>
<proteinExistence type="predicted"/>
<gene>
    <name evidence="1" type="ORF">B5M47_02270</name>
</gene>
<sequence>MGLNPMNRFFFSHIINIGLVIILLALVIIPAFGGELLVISPPKQDLGAVAGLQLEAAQIEVSPNQTDFDRYASFNLQYGEEGKISDNLYLTSFPGQVAIYNRLYRITNLGSKTVRLRVRLIDPPKAGPFTLAAFVLHPEGSPYFSSLLDDKKEGDTLLEVDNKEIFKGAASVLIGEEMVDLLTQVNGNLITAPLRNRHPAKERIYPEPISSTGAKVSSWSTKTVVLAPQEKAYLTAVIRGQDTYQALNTSSQSFLIKLKFELSS</sequence>
<dbReference type="EMBL" id="MZGJ01000010">
    <property type="protein sequence ID" value="OQX51024.1"/>
    <property type="molecule type" value="Genomic_DNA"/>
</dbReference>
<reference evidence="2" key="1">
    <citation type="submission" date="2017-03" db="EMBL/GenBank/DDBJ databases">
        <title>Novel pathways for hydrocarbon cycling and metabolic interdependencies in hydrothermal sediment communities.</title>
        <authorList>
            <person name="Dombrowski N."/>
            <person name="Seitz K."/>
            <person name="Teske A."/>
            <person name="Baker B."/>
        </authorList>
    </citation>
    <scope>NUCLEOTIDE SEQUENCE [LARGE SCALE GENOMIC DNA]</scope>
</reference>
<dbReference type="Proteomes" id="UP000192520">
    <property type="component" value="Unassembled WGS sequence"/>
</dbReference>
<protein>
    <submittedName>
        <fullName evidence="1">Uncharacterized protein</fullName>
    </submittedName>
</protein>
<name>A0A1W9NY53_UNCC3</name>
<comment type="caution">
    <text evidence="1">The sequence shown here is derived from an EMBL/GenBank/DDBJ whole genome shotgun (WGS) entry which is preliminary data.</text>
</comment>
<dbReference type="AlphaFoldDB" id="A0A1W9NY53"/>
<evidence type="ECO:0000313" key="2">
    <source>
        <dbReference type="Proteomes" id="UP000192520"/>
    </source>
</evidence>
<organism evidence="1 2">
    <name type="scientific">candidate division CPR3 bacterium 4484_211</name>
    <dbReference type="NCBI Taxonomy" id="1968527"/>
    <lineage>
        <taxon>Bacteria</taxon>
        <taxon>Bacteria division CPR3</taxon>
    </lineage>
</organism>
<dbReference type="STRING" id="1968527.B5M47_02270"/>